<sequence length="111" mass="11847">MRTSDHRRLTHRDSWPFPRLFLLRRSPPAARGKGRREQRPSPPRGGTQPVGRPPIFGAKRPATDGAQGPGLPGTTDDGGRRGSTGPQATLGSTGPLTTVSQPTVPPDLQPE</sequence>
<evidence type="ECO:0000256" key="1">
    <source>
        <dbReference type="SAM" id="MobiDB-lite"/>
    </source>
</evidence>
<evidence type="ECO:0000313" key="3">
    <source>
        <dbReference type="Proteomes" id="UP000838412"/>
    </source>
</evidence>
<name>A0A8K0EVK6_BRALA</name>
<accession>A0A8K0EVK6</accession>
<reference evidence="2" key="1">
    <citation type="submission" date="2022-01" db="EMBL/GenBank/DDBJ databases">
        <authorList>
            <person name="Braso-Vives M."/>
        </authorList>
    </citation>
    <scope>NUCLEOTIDE SEQUENCE</scope>
</reference>
<dbReference type="EMBL" id="OV696690">
    <property type="protein sequence ID" value="CAH1264883.1"/>
    <property type="molecule type" value="Genomic_DNA"/>
</dbReference>
<protein>
    <submittedName>
        <fullName evidence="2">Hypp3084 protein</fullName>
    </submittedName>
</protein>
<dbReference type="Proteomes" id="UP000838412">
    <property type="component" value="Chromosome 5"/>
</dbReference>
<feature type="region of interest" description="Disordered" evidence="1">
    <location>
        <begin position="1"/>
        <end position="111"/>
    </location>
</feature>
<feature type="compositionally biased region" description="Basic and acidic residues" evidence="1">
    <location>
        <begin position="1"/>
        <end position="14"/>
    </location>
</feature>
<dbReference type="AlphaFoldDB" id="A0A8K0EVK6"/>
<organism evidence="2 3">
    <name type="scientific">Branchiostoma lanceolatum</name>
    <name type="common">Common lancelet</name>
    <name type="synonym">Amphioxus lanceolatum</name>
    <dbReference type="NCBI Taxonomy" id="7740"/>
    <lineage>
        <taxon>Eukaryota</taxon>
        <taxon>Metazoa</taxon>
        <taxon>Chordata</taxon>
        <taxon>Cephalochordata</taxon>
        <taxon>Leptocardii</taxon>
        <taxon>Amphioxiformes</taxon>
        <taxon>Branchiostomatidae</taxon>
        <taxon>Branchiostoma</taxon>
    </lineage>
</organism>
<proteinExistence type="predicted"/>
<evidence type="ECO:0000313" key="2">
    <source>
        <dbReference type="EMBL" id="CAH1264883.1"/>
    </source>
</evidence>
<keyword evidence="3" id="KW-1185">Reference proteome</keyword>
<gene>
    <name evidence="2" type="primary">Hypp3084</name>
    <name evidence="2" type="ORF">BLAG_LOCUS19078</name>
</gene>
<feature type="compositionally biased region" description="Polar residues" evidence="1">
    <location>
        <begin position="87"/>
        <end position="102"/>
    </location>
</feature>